<feature type="compositionally biased region" description="Basic and acidic residues" evidence="1">
    <location>
        <begin position="182"/>
        <end position="202"/>
    </location>
</feature>
<organism evidence="2 3">
    <name type="scientific">Triparma retinervis</name>
    <dbReference type="NCBI Taxonomy" id="2557542"/>
    <lineage>
        <taxon>Eukaryota</taxon>
        <taxon>Sar</taxon>
        <taxon>Stramenopiles</taxon>
        <taxon>Ochrophyta</taxon>
        <taxon>Bolidophyceae</taxon>
        <taxon>Parmales</taxon>
        <taxon>Triparmaceae</taxon>
        <taxon>Triparma</taxon>
    </lineage>
</organism>
<feature type="compositionally biased region" description="Basic and acidic residues" evidence="1">
    <location>
        <begin position="278"/>
        <end position="293"/>
    </location>
</feature>
<proteinExistence type="predicted"/>
<feature type="compositionally biased region" description="Basic and acidic residues" evidence="1">
    <location>
        <begin position="126"/>
        <end position="148"/>
    </location>
</feature>
<keyword evidence="3" id="KW-1185">Reference proteome</keyword>
<accession>A0A9W7F5I0</accession>
<name>A0A9W7F5I0_9STRA</name>
<feature type="region of interest" description="Disordered" evidence="1">
    <location>
        <begin position="217"/>
        <end position="337"/>
    </location>
</feature>
<evidence type="ECO:0000313" key="2">
    <source>
        <dbReference type="EMBL" id="GMI03116.1"/>
    </source>
</evidence>
<feature type="compositionally biased region" description="Polar residues" evidence="1">
    <location>
        <begin position="322"/>
        <end position="337"/>
    </location>
</feature>
<reference evidence="2" key="1">
    <citation type="submission" date="2022-07" db="EMBL/GenBank/DDBJ databases">
        <title>Genome analysis of Parmales, a sister group of diatoms, reveals the evolutionary specialization of diatoms from phago-mixotrophs to photoautotrophs.</title>
        <authorList>
            <person name="Ban H."/>
            <person name="Sato S."/>
            <person name="Yoshikawa S."/>
            <person name="Kazumasa Y."/>
            <person name="Nakamura Y."/>
            <person name="Ichinomiya M."/>
            <person name="Saitoh K."/>
            <person name="Sato N."/>
            <person name="Blanc-Mathieu R."/>
            <person name="Endo H."/>
            <person name="Kuwata A."/>
            <person name="Ogata H."/>
        </authorList>
    </citation>
    <scope>NUCLEOTIDE SEQUENCE</scope>
</reference>
<dbReference type="OrthoDB" id="10651568at2759"/>
<feature type="compositionally biased region" description="Polar residues" evidence="1">
    <location>
        <begin position="1"/>
        <end position="10"/>
    </location>
</feature>
<protein>
    <submittedName>
        <fullName evidence="2">Uncharacterized protein</fullName>
    </submittedName>
</protein>
<feature type="region of interest" description="Disordered" evidence="1">
    <location>
        <begin position="1"/>
        <end position="50"/>
    </location>
</feature>
<feature type="region of interest" description="Disordered" evidence="1">
    <location>
        <begin position="78"/>
        <end position="158"/>
    </location>
</feature>
<evidence type="ECO:0000313" key="3">
    <source>
        <dbReference type="Proteomes" id="UP001165082"/>
    </source>
</evidence>
<feature type="compositionally biased region" description="Basic and acidic residues" evidence="1">
    <location>
        <begin position="217"/>
        <end position="254"/>
    </location>
</feature>
<dbReference type="Proteomes" id="UP001165082">
    <property type="component" value="Unassembled WGS sequence"/>
</dbReference>
<gene>
    <name evidence="2" type="ORF">TrRE_jg5841</name>
</gene>
<sequence>MPQQPQTYHAPQQRHLREPEQPPQQFFRPEVQPKQSPPPQQQRAYQGFEDNYYEKQMRLLHAKKEQSFANAYLEPAGAKSGEVTHADNYSEYQPFEQPLRATKRTAFPQYAASDQGGGPSAGPSAHELEIQRVEAERRRREKEREEANLYRAVQPGNDLNRHVTGEAYAQQLMADMTQKRMKKEEDKRRRIEEERRDEERVRREAALLRGQVVEEIDKQKERHALVERRDEMARQQYERRLDEAAQRSKDRRGEGNGFSTSDYFEGRLSKPKNSHASRLQEMREKRWQMEEASGKAGVGGMGGAENRNPQQQQLVWKPIPRQQHSGGRPSSINLSWE</sequence>
<feature type="region of interest" description="Disordered" evidence="1">
    <location>
        <begin position="174"/>
        <end position="202"/>
    </location>
</feature>
<dbReference type="AlphaFoldDB" id="A0A9W7F5I0"/>
<feature type="compositionally biased region" description="Low complexity" evidence="1">
    <location>
        <begin position="23"/>
        <end position="34"/>
    </location>
</feature>
<evidence type="ECO:0000256" key="1">
    <source>
        <dbReference type="SAM" id="MobiDB-lite"/>
    </source>
</evidence>
<comment type="caution">
    <text evidence="2">The sequence shown here is derived from an EMBL/GenBank/DDBJ whole genome shotgun (WGS) entry which is preliminary data.</text>
</comment>
<dbReference type="EMBL" id="BRXZ01000018">
    <property type="protein sequence ID" value="GMI03116.1"/>
    <property type="molecule type" value="Genomic_DNA"/>
</dbReference>